<keyword evidence="4" id="KW-0004">4Fe-4S</keyword>
<comment type="similarity">
    <text evidence="14">Belongs to the methylthiotransferase family. MtaB subfamily.</text>
</comment>
<evidence type="ECO:0000256" key="4">
    <source>
        <dbReference type="ARBA" id="ARBA00022485"/>
    </source>
</evidence>
<dbReference type="PROSITE" id="PS51449">
    <property type="entry name" value="MTTASE_N"/>
    <property type="match status" value="1"/>
</dbReference>
<dbReference type="PANTHER" id="PTHR11918:SF45">
    <property type="entry name" value="THREONYLCARBAMOYLADENOSINE TRNA METHYLTHIOTRANSFERASE"/>
    <property type="match status" value="1"/>
</dbReference>
<evidence type="ECO:0000256" key="15">
    <source>
        <dbReference type="ARBA" id="ARBA00069898"/>
    </source>
</evidence>
<evidence type="ECO:0000259" key="18">
    <source>
        <dbReference type="PROSITE" id="PS51918"/>
    </source>
</evidence>
<dbReference type="GO" id="GO:0046872">
    <property type="term" value="F:metal ion binding"/>
    <property type="evidence" value="ECO:0007669"/>
    <property type="project" value="UniProtKB-KW"/>
</dbReference>
<dbReference type="GO" id="GO:0035598">
    <property type="term" value="F:tRNA (N(6)-L-threonylcarbamoyladenosine(37)-C(2))-methylthiotransferase activity"/>
    <property type="evidence" value="ECO:0007669"/>
    <property type="project" value="UniProtKB-EC"/>
</dbReference>
<evidence type="ECO:0000259" key="16">
    <source>
        <dbReference type="PROSITE" id="PS50926"/>
    </source>
</evidence>
<comment type="function">
    <text evidence="2">Catalyzes the methylthiolation of N6-threonylcarbamoyladenosine (t(6)A), leading to the formation of 2-methylthio-N6-threonylcarbamoyladenosine (ms(2)t(6)A) at position 37 in tRNAs that read codons beginning with adenine.</text>
</comment>
<keyword evidence="7" id="KW-0949">S-adenosyl-L-methionine</keyword>
<evidence type="ECO:0000256" key="8">
    <source>
        <dbReference type="ARBA" id="ARBA00022694"/>
    </source>
</evidence>
<evidence type="ECO:0000256" key="13">
    <source>
        <dbReference type="ARBA" id="ARBA00051661"/>
    </source>
</evidence>
<feature type="domain" description="Radical SAM core" evidence="18">
    <location>
        <begin position="139"/>
        <end position="368"/>
    </location>
</feature>
<dbReference type="PROSITE" id="PS51918">
    <property type="entry name" value="RADICAL_SAM"/>
    <property type="match status" value="1"/>
</dbReference>
<feature type="domain" description="TRAM" evidence="16">
    <location>
        <begin position="371"/>
        <end position="432"/>
    </location>
</feature>
<comment type="caution">
    <text evidence="19">The sequence shown here is derived from an EMBL/GenBank/DDBJ whole genome shotgun (WGS) entry which is preliminary data.</text>
</comment>
<dbReference type="InterPro" id="IPR034557">
    <property type="entry name" value="ThrcA_tRNA_MEthiotransferase"/>
</dbReference>
<dbReference type="EC" id="2.8.4.5" evidence="3"/>
<dbReference type="FunFam" id="3.80.30.20:FF:000001">
    <property type="entry name" value="tRNA-2-methylthio-N(6)-dimethylallyladenosine synthase 2"/>
    <property type="match status" value="1"/>
</dbReference>
<evidence type="ECO:0000256" key="1">
    <source>
        <dbReference type="ARBA" id="ARBA00001966"/>
    </source>
</evidence>
<evidence type="ECO:0000313" key="20">
    <source>
        <dbReference type="Proteomes" id="UP000467132"/>
    </source>
</evidence>
<dbReference type="InterPro" id="IPR005839">
    <property type="entry name" value="Methylthiotransferase"/>
</dbReference>
<gene>
    <name evidence="19" type="primary">mtaB</name>
    <name evidence="19" type="ORF">D3Z33_02175</name>
</gene>
<keyword evidence="8" id="KW-0819">tRNA processing</keyword>
<dbReference type="Gene3D" id="3.40.50.12160">
    <property type="entry name" value="Methylthiotransferase, N-terminal domain"/>
    <property type="match status" value="1"/>
</dbReference>
<evidence type="ECO:0000256" key="10">
    <source>
        <dbReference type="ARBA" id="ARBA00023004"/>
    </source>
</evidence>
<evidence type="ECO:0000313" key="19">
    <source>
        <dbReference type="EMBL" id="NBI05660.1"/>
    </source>
</evidence>
<evidence type="ECO:0000256" key="5">
    <source>
        <dbReference type="ARBA" id="ARBA00022490"/>
    </source>
</evidence>
<feature type="domain" description="MTTase N-terminal" evidence="17">
    <location>
        <begin position="2"/>
        <end position="114"/>
    </location>
</feature>
<comment type="catalytic activity">
    <reaction evidence="13">
        <text>N(6)-L-threonylcarbamoyladenosine(37) in tRNA + (sulfur carrier)-SH + AH2 + 2 S-adenosyl-L-methionine = 2-methylsulfanyl-N(6)-L-threonylcarbamoyladenosine(37) in tRNA + (sulfur carrier)-H + 5'-deoxyadenosine + L-methionine + A + S-adenosyl-L-homocysteine + 2 H(+)</text>
        <dbReference type="Rhea" id="RHEA:37075"/>
        <dbReference type="Rhea" id="RHEA-COMP:10163"/>
        <dbReference type="Rhea" id="RHEA-COMP:11092"/>
        <dbReference type="Rhea" id="RHEA-COMP:14737"/>
        <dbReference type="Rhea" id="RHEA-COMP:14739"/>
        <dbReference type="ChEBI" id="CHEBI:13193"/>
        <dbReference type="ChEBI" id="CHEBI:15378"/>
        <dbReference type="ChEBI" id="CHEBI:17319"/>
        <dbReference type="ChEBI" id="CHEBI:17499"/>
        <dbReference type="ChEBI" id="CHEBI:29917"/>
        <dbReference type="ChEBI" id="CHEBI:57844"/>
        <dbReference type="ChEBI" id="CHEBI:57856"/>
        <dbReference type="ChEBI" id="CHEBI:59789"/>
        <dbReference type="ChEBI" id="CHEBI:64428"/>
        <dbReference type="ChEBI" id="CHEBI:74418"/>
        <dbReference type="ChEBI" id="CHEBI:74420"/>
        <dbReference type="EC" id="2.8.4.5"/>
    </reaction>
</comment>
<dbReference type="InterPro" id="IPR023404">
    <property type="entry name" value="rSAM_horseshoe"/>
</dbReference>
<dbReference type="InterPro" id="IPR020612">
    <property type="entry name" value="Methylthiotransferase_CS"/>
</dbReference>
<evidence type="ECO:0000256" key="6">
    <source>
        <dbReference type="ARBA" id="ARBA00022679"/>
    </source>
</evidence>
<dbReference type="Gene3D" id="3.80.30.20">
    <property type="entry name" value="tm_1862 like domain"/>
    <property type="match status" value="1"/>
</dbReference>
<dbReference type="PROSITE" id="PS01278">
    <property type="entry name" value="MTTASE_RADICAL"/>
    <property type="match status" value="1"/>
</dbReference>
<protein>
    <recommendedName>
        <fullName evidence="15">Threonylcarbamoyladenosine tRNA methylthiotransferase MtaB</fullName>
        <ecNumber evidence="3">2.8.4.5</ecNumber>
    </recommendedName>
    <alternativeName>
        <fullName evidence="12">tRNA-t(6)A37 methylthiotransferase</fullName>
    </alternativeName>
</protein>
<reference evidence="19 20" key="1">
    <citation type="submission" date="2018-08" db="EMBL/GenBank/DDBJ databases">
        <title>Murine metabolic-syndrome-specific gut microbial biobank.</title>
        <authorList>
            <person name="Liu C."/>
        </authorList>
    </citation>
    <scope>NUCLEOTIDE SEQUENCE [LARGE SCALE GENOMIC DNA]</scope>
    <source>
        <strain evidence="19 20">583</strain>
    </source>
</reference>
<sequence length="432" mass="49441">MESVSFYTLGCKVNQYETDAMAESFRNNGYEIKNHNEISDIYVINTCSVTNLGERKSRQFIRRAKKENPESIICVVGCYAQISPEEVSNIEGVDLIIGTKEKSKIVELCEKVKKENTKINIVENVMNITKFEELESNSIQENTRAYIKIQEGCNQFCSYCIIPYARGPIRSREFDNIIQEAKTLVDKGFKELVLTGIHVASYGKDLGGNSLIDVIEAVHKIEGLERIRLSSIEPMLITESFMSRLKELKKVCPHFHLSLQSGSDTVLFRMNRKYNTKEYKERVDIIRSFMPDAAITTDIIVGFPGESEEEFQETYNFVEKIGFASVHVFKYSKREGTPAASHKNQVHGTIKNNRSKKLIDLTDKQHLDFMKKFLDTKREILIETTSKKLGYMEGYTDNYIRVAIKGNEKLENEIINTKLIEIDGNKVLGEII</sequence>
<evidence type="ECO:0000256" key="3">
    <source>
        <dbReference type="ARBA" id="ARBA00013273"/>
    </source>
</evidence>
<dbReference type="AlphaFoldDB" id="A0A845QUG4"/>
<dbReference type="InterPro" id="IPR038135">
    <property type="entry name" value="Methylthiotransferase_N_sf"/>
</dbReference>
<evidence type="ECO:0000256" key="9">
    <source>
        <dbReference type="ARBA" id="ARBA00022723"/>
    </source>
</evidence>
<keyword evidence="6 19" id="KW-0808">Transferase</keyword>
<dbReference type="Proteomes" id="UP000467132">
    <property type="component" value="Unassembled WGS sequence"/>
</dbReference>
<dbReference type="InterPro" id="IPR013848">
    <property type="entry name" value="Methylthiotransferase_N"/>
</dbReference>
<dbReference type="PROSITE" id="PS50926">
    <property type="entry name" value="TRAM"/>
    <property type="match status" value="1"/>
</dbReference>
<dbReference type="SMART" id="SM00729">
    <property type="entry name" value="Elp3"/>
    <property type="match status" value="1"/>
</dbReference>
<keyword evidence="5" id="KW-0963">Cytoplasm</keyword>
<dbReference type="InterPro" id="IPR006467">
    <property type="entry name" value="MiaB-like_bact"/>
</dbReference>
<keyword evidence="11" id="KW-0411">Iron-sulfur</keyword>
<keyword evidence="10" id="KW-0408">Iron</keyword>
<dbReference type="Pfam" id="PF04055">
    <property type="entry name" value="Radical_SAM"/>
    <property type="match status" value="1"/>
</dbReference>
<dbReference type="GO" id="GO:0051539">
    <property type="term" value="F:4 iron, 4 sulfur cluster binding"/>
    <property type="evidence" value="ECO:0007669"/>
    <property type="project" value="UniProtKB-KW"/>
</dbReference>
<evidence type="ECO:0000256" key="2">
    <source>
        <dbReference type="ARBA" id="ARBA00002399"/>
    </source>
</evidence>
<dbReference type="InterPro" id="IPR058240">
    <property type="entry name" value="rSAM_sf"/>
</dbReference>
<dbReference type="RefSeq" id="WP_160196158.1">
    <property type="nucleotide sequence ID" value="NZ_QXXA01000004.1"/>
</dbReference>
<comment type="cofactor">
    <cofactor evidence="1">
        <name>[4Fe-4S] cluster</name>
        <dbReference type="ChEBI" id="CHEBI:49883"/>
    </cofactor>
</comment>
<organism evidence="19 20">
    <name type="scientific">Senegalia massiliensis</name>
    <dbReference type="NCBI Taxonomy" id="1720316"/>
    <lineage>
        <taxon>Bacteria</taxon>
        <taxon>Bacillati</taxon>
        <taxon>Bacillota</taxon>
        <taxon>Clostridia</taxon>
        <taxon>Eubacteriales</taxon>
        <taxon>Clostridiaceae</taxon>
        <taxon>Senegalia</taxon>
    </lineage>
</organism>
<dbReference type="CDD" id="cd01335">
    <property type="entry name" value="Radical_SAM"/>
    <property type="match status" value="1"/>
</dbReference>
<dbReference type="InterPro" id="IPR007197">
    <property type="entry name" value="rSAM"/>
</dbReference>
<evidence type="ECO:0000256" key="14">
    <source>
        <dbReference type="ARBA" id="ARBA00061574"/>
    </source>
</evidence>
<dbReference type="InterPro" id="IPR002792">
    <property type="entry name" value="TRAM_dom"/>
</dbReference>
<dbReference type="SFLD" id="SFLDG01082">
    <property type="entry name" value="B12-binding_domain_containing"/>
    <property type="match status" value="1"/>
</dbReference>
<dbReference type="NCBIfam" id="TIGR01579">
    <property type="entry name" value="MiaB-like-C"/>
    <property type="match status" value="1"/>
</dbReference>
<dbReference type="EMBL" id="QXXA01000004">
    <property type="protein sequence ID" value="NBI05660.1"/>
    <property type="molecule type" value="Genomic_DNA"/>
</dbReference>
<evidence type="ECO:0000256" key="11">
    <source>
        <dbReference type="ARBA" id="ARBA00023014"/>
    </source>
</evidence>
<dbReference type="PANTHER" id="PTHR11918">
    <property type="entry name" value="RADICAL SAM PROTEINS"/>
    <property type="match status" value="1"/>
</dbReference>
<keyword evidence="20" id="KW-1185">Reference proteome</keyword>
<keyword evidence="9" id="KW-0479">Metal-binding</keyword>
<accession>A0A845QUG4</accession>
<dbReference type="SUPFAM" id="SSF102114">
    <property type="entry name" value="Radical SAM enzymes"/>
    <property type="match status" value="1"/>
</dbReference>
<evidence type="ECO:0000256" key="12">
    <source>
        <dbReference type="ARBA" id="ARBA00031213"/>
    </source>
</evidence>
<name>A0A845QUG4_9CLOT</name>
<dbReference type="SFLD" id="SFLDG01061">
    <property type="entry name" value="methylthiotransferase"/>
    <property type="match status" value="1"/>
</dbReference>
<dbReference type="InterPro" id="IPR006638">
    <property type="entry name" value="Elp3/MiaA/NifB-like_rSAM"/>
</dbReference>
<proteinExistence type="inferred from homology"/>
<dbReference type="Pfam" id="PF00919">
    <property type="entry name" value="UPF0004"/>
    <property type="match status" value="1"/>
</dbReference>
<evidence type="ECO:0000256" key="7">
    <source>
        <dbReference type="ARBA" id="ARBA00022691"/>
    </source>
</evidence>
<dbReference type="SFLD" id="SFLDF00295">
    <property type="entry name" value="threonylcarbamoyladenosine_tRN"/>
    <property type="match status" value="1"/>
</dbReference>
<evidence type="ECO:0000259" key="17">
    <source>
        <dbReference type="PROSITE" id="PS51449"/>
    </source>
</evidence>
<dbReference type="FunFam" id="3.40.50.12160:FF:000004">
    <property type="entry name" value="Threonylcarbamoyladenosine tRNA methylthiotransferase MtaB"/>
    <property type="match status" value="1"/>
</dbReference>
<dbReference type="SFLD" id="SFLDS00029">
    <property type="entry name" value="Radical_SAM"/>
    <property type="match status" value="1"/>
</dbReference>
<dbReference type="OrthoDB" id="9805215at2"/>
<dbReference type="NCBIfam" id="TIGR00089">
    <property type="entry name" value="MiaB/RimO family radical SAM methylthiotransferase"/>
    <property type="match status" value="1"/>
</dbReference>